<dbReference type="Pfam" id="PF22807">
    <property type="entry name" value="TrAA12"/>
    <property type="match status" value="1"/>
</dbReference>
<evidence type="ECO:0000259" key="1">
    <source>
        <dbReference type="Pfam" id="PF22807"/>
    </source>
</evidence>
<keyword evidence="3" id="KW-1185">Reference proteome</keyword>
<dbReference type="AlphaFoldDB" id="A0A439DBJ2"/>
<reference evidence="2 3" key="1">
    <citation type="submission" date="2018-12" db="EMBL/GenBank/DDBJ databases">
        <title>Draft genome sequence of Xylaria grammica IHI A82.</title>
        <authorList>
            <person name="Buettner E."/>
            <person name="Kellner H."/>
        </authorList>
    </citation>
    <scope>NUCLEOTIDE SEQUENCE [LARGE SCALE GENOMIC DNA]</scope>
    <source>
        <strain evidence="2 3">IHI A82</strain>
    </source>
</reference>
<evidence type="ECO:0000313" key="3">
    <source>
        <dbReference type="Proteomes" id="UP000286045"/>
    </source>
</evidence>
<sequence>MRPPPLLIHELFGELESPRTPNWYGYPTCFIVWEPSLFTDTTLLKTGSQFVVAPNATFNGESCNSVSNSSRLSFPAHTAPIGSVFNTNSTNLYITFRGSWDRQPAAGYFVAEVPFTKMADSKTGYKTILSAQGPGSCNSSSLTQSTC</sequence>
<evidence type="ECO:0000313" key="2">
    <source>
        <dbReference type="EMBL" id="RWA11784.1"/>
    </source>
</evidence>
<dbReference type="EMBL" id="RYZI01000069">
    <property type="protein sequence ID" value="RWA11784.1"/>
    <property type="molecule type" value="Genomic_DNA"/>
</dbReference>
<comment type="caution">
    <text evidence="2">The sequence shown here is derived from an EMBL/GenBank/DDBJ whole genome shotgun (WGS) entry which is preliminary data.</text>
</comment>
<dbReference type="InterPro" id="IPR054539">
    <property type="entry name" value="Beta-prop_PDH"/>
</dbReference>
<name>A0A439DBJ2_9PEZI</name>
<feature type="domain" description="Pyrroloquinoline quinone-dependent pyranose dehydrogenase beta-propeller" evidence="1">
    <location>
        <begin position="12"/>
        <end position="140"/>
    </location>
</feature>
<proteinExistence type="predicted"/>
<dbReference type="Proteomes" id="UP000286045">
    <property type="component" value="Unassembled WGS sequence"/>
</dbReference>
<gene>
    <name evidence="2" type="ORF">EKO27_g3294</name>
</gene>
<dbReference type="STRING" id="363999.A0A439DBJ2"/>
<protein>
    <recommendedName>
        <fullName evidence="1">Pyrroloquinoline quinone-dependent pyranose dehydrogenase beta-propeller domain-containing protein</fullName>
    </recommendedName>
</protein>
<organism evidence="2 3">
    <name type="scientific">Xylaria grammica</name>
    <dbReference type="NCBI Taxonomy" id="363999"/>
    <lineage>
        <taxon>Eukaryota</taxon>
        <taxon>Fungi</taxon>
        <taxon>Dikarya</taxon>
        <taxon>Ascomycota</taxon>
        <taxon>Pezizomycotina</taxon>
        <taxon>Sordariomycetes</taxon>
        <taxon>Xylariomycetidae</taxon>
        <taxon>Xylariales</taxon>
        <taxon>Xylariaceae</taxon>
        <taxon>Xylaria</taxon>
    </lineage>
</organism>
<accession>A0A439DBJ2</accession>